<gene>
    <name evidence="1" type="ORF">AIOL_000585</name>
</gene>
<dbReference type="Pfam" id="PF04299">
    <property type="entry name" value="FMN_bind_2"/>
    <property type="match status" value="1"/>
</dbReference>
<dbReference type="AlphaFoldDB" id="A0A0J9ECF0"/>
<dbReference type="SUPFAM" id="SSF50475">
    <property type="entry name" value="FMN-binding split barrel"/>
    <property type="match status" value="1"/>
</dbReference>
<comment type="caution">
    <text evidence="1">The sequence shown here is derived from an EMBL/GenBank/DDBJ whole genome shotgun (WGS) entry which is preliminary data.</text>
</comment>
<dbReference type="Gene3D" id="2.30.110.10">
    <property type="entry name" value="Electron Transport, Fmn-binding Protein, Chain A"/>
    <property type="match status" value="1"/>
</dbReference>
<dbReference type="InterPro" id="IPR012349">
    <property type="entry name" value="Split_barrel_FMN-bd"/>
</dbReference>
<dbReference type="PATRIC" id="fig|1675527.3.peg.641"/>
<keyword evidence="2" id="KW-1185">Reference proteome</keyword>
<evidence type="ECO:0000313" key="2">
    <source>
        <dbReference type="Proteomes" id="UP000037178"/>
    </source>
</evidence>
<dbReference type="PANTHER" id="PTHR35802">
    <property type="entry name" value="PROTEASE SYNTHASE AND SPORULATION PROTEIN PAI 2"/>
    <property type="match status" value="1"/>
</dbReference>
<name>A0A0J9ECF0_9RHOB</name>
<reference evidence="1 2" key="1">
    <citation type="submission" date="2015-06" db="EMBL/GenBank/DDBJ databases">
        <title>Draft genome sequence of an Alphaproteobacteria species associated to the Mediterranean sponge Oscarella lobularis.</title>
        <authorList>
            <person name="Jourda C."/>
            <person name="Santini S."/>
            <person name="Claverie J.-M."/>
        </authorList>
    </citation>
    <scope>NUCLEOTIDE SEQUENCE [LARGE SCALE GENOMIC DNA]</scope>
    <source>
        <strain evidence="1">IGS</strain>
    </source>
</reference>
<protein>
    <submittedName>
        <fullName evidence="1">Negative transcriptional regulator</fullName>
    </submittedName>
</protein>
<dbReference type="InterPro" id="IPR007396">
    <property type="entry name" value="TR_PAI2-type"/>
</dbReference>
<proteinExistence type="predicted"/>
<dbReference type="EMBL" id="LFTY01000001">
    <property type="protein sequence ID" value="KMW60430.1"/>
    <property type="molecule type" value="Genomic_DNA"/>
</dbReference>
<sequence length="217" mass="24162">MWHFQRRAQVHPNPAFRKPDTARNIAFARARGFGTLALNAEGGPLISHIPFVLAEDGGFVELHLVRSNPILRLLDAPQPAVIAIPGPDSYISPDWYGIDDQVPTWNYVAVHLRGPLERLPQGELRGLLDRLAAHFEPRLAPKPPWIADKMTPEALEKLMRQIVPCRMQVEAINGTWKLNQNKDDDVRLRAADAVTARGIGSELDALGALMRTPPEQT</sequence>
<dbReference type="STRING" id="1675527.AIOL_000585"/>
<dbReference type="PANTHER" id="PTHR35802:SF1">
    <property type="entry name" value="PROTEASE SYNTHASE AND SPORULATION PROTEIN PAI 2"/>
    <property type="match status" value="1"/>
</dbReference>
<accession>A0A0J9ECF0</accession>
<evidence type="ECO:0000313" key="1">
    <source>
        <dbReference type="EMBL" id="KMW60430.1"/>
    </source>
</evidence>
<dbReference type="PIRSF" id="PIRSF010372">
    <property type="entry name" value="PaiB"/>
    <property type="match status" value="1"/>
</dbReference>
<dbReference type="Proteomes" id="UP000037178">
    <property type="component" value="Unassembled WGS sequence"/>
</dbReference>
<organism evidence="1 2">
    <name type="scientific">Candidatus Rhodobacter oscarellae</name>
    <dbReference type="NCBI Taxonomy" id="1675527"/>
    <lineage>
        <taxon>Bacteria</taxon>
        <taxon>Pseudomonadati</taxon>
        <taxon>Pseudomonadota</taxon>
        <taxon>Alphaproteobacteria</taxon>
        <taxon>Rhodobacterales</taxon>
        <taxon>Rhodobacter group</taxon>
        <taxon>Rhodobacter</taxon>
    </lineage>
</organism>